<sequence>MPYESVVIGRCMFMRKMSASGRHHAIWQFYLPPLITALLSLLQPKSGSIPSLYRGSSTLGSL</sequence>
<gene>
    <name evidence="1" type="ORF">N7494_013173</name>
</gene>
<keyword evidence="2" id="KW-1185">Reference proteome</keyword>
<dbReference type="EMBL" id="JAQIZZ010000010">
    <property type="protein sequence ID" value="KAJ5522987.1"/>
    <property type="molecule type" value="Genomic_DNA"/>
</dbReference>
<reference evidence="1 2" key="1">
    <citation type="journal article" date="2023" name="IMA Fungus">
        <title>Comparative genomic study of the Penicillium genus elucidates a diverse pangenome and 15 lateral gene transfer events.</title>
        <authorList>
            <person name="Petersen C."/>
            <person name="Sorensen T."/>
            <person name="Nielsen M.R."/>
            <person name="Sondergaard T.E."/>
            <person name="Sorensen J.L."/>
            <person name="Fitzpatrick D.A."/>
            <person name="Frisvad J.C."/>
            <person name="Nielsen K.L."/>
        </authorList>
    </citation>
    <scope>NUCLEOTIDE SEQUENCE [LARGE SCALE GENOMIC DNA]</scope>
    <source>
        <strain evidence="1 2">IBT 35679</strain>
    </source>
</reference>
<proteinExistence type="predicted"/>
<organism evidence="1 2">
    <name type="scientific">Penicillium frequentans</name>
    <dbReference type="NCBI Taxonomy" id="3151616"/>
    <lineage>
        <taxon>Eukaryota</taxon>
        <taxon>Fungi</taxon>
        <taxon>Dikarya</taxon>
        <taxon>Ascomycota</taxon>
        <taxon>Pezizomycotina</taxon>
        <taxon>Eurotiomycetes</taxon>
        <taxon>Eurotiomycetidae</taxon>
        <taxon>Eurotiales</taxon>
        <taxon>Aspergillaceae</taxon>
        <taxon>Penicillium</taxon>
    </lineage>
</organism>
<protein>
    <submittedName>
        <fullName evidence="1">Uncharacterized protein</fullName>
    </submittedName>
</protein>
<dbReference type="Proteomes" id="UP001220324">
    <property type="component" value="Unassembled WGS sequence"/>
</dbReference>
<evidence type="ECO:0000313" key="1">
    <source>
        <dbReference type="EMBL" id="KAJ5522987.1"/>
    </source>
</evidence>
<accession>A0AAD6G835</accession>
<name>A0AAD6G835_9EURO</name>
<comment type="caution">
    <text evidence="1">The sequence shown here is derived from an EMBL/GenBank/DDBJ whole genome shotgun (WGS) entry which is preliminary data.</text>
</comment>
<evidence type="ECO:0000313" key="2">
    <source>
        <dbReference type="Proteomes" id="UP001220324"/>
    </source>
</evidence>
<dbReference type="AlphaFoldDB" id="A0AAD6G835"/>